<accession>A0A9P8TFX3</accession>
<comment type="similarity">
    <text evidence="4">Belongs to the SEC8 family.</text>
</comment>
<dbReference type="InterPro" id="IPR048630">
    <property type="entry name" value="Sec8_M"/>
</dbReference>
<dbReference type="GO" id="GO:0000145">
    <property type="term" value="C:exocyst"/>
    <property type="evidence" value="ECO:0007669"/>
    <property type="project" value="UniProtKB-UniRule"/>
</dbReference>
<dbReference type="PANTHER" id="PTHR14146:SF0">
    <property type="entry name" value="EXOCYST COMPLEX COMPONENT 4"/>
    <property type="match status" value="1"/>
</dbReference>
<evidence type="ECO:0000256" key="3">
    <source>
        <dbReference type="ARBA" id="ARBA00022927"/>
    </source>
</evidence>
<evidence type="ECO:0000313" key="8">
    <source>
        <dbReference type="Proteomes" id="UP000788993"/>
    </source>
</evidence>
<dbReference type="GO" id="GO:0006612">
    <property type="term" value="P:protein targeting to membrane"/>
    <property type="evidence" value="ECO:0007669"/>
    <property type="project" value="UniProtKB-UniRule"/>
</dbReference>
<reference evidence="7" key="1">
    <citation type="journal article" date="2021" name="Open Biol.">
        <title>Shared evolutionary footprints suggest mitochondrial oxidative damage underlies multiple complex I losses in fungi.</title>
        <authorList>
            <person name="Schikora-Tamarit M.A."/>
            <person name="Marcet-Houben M."/>
            <person name="Nosek J."/>
            <person name="Gabaldon T."/>
        </authorList>
    </citation>
    <scope>NUCLEOTIDE SEQUENCE</scope>
    <source>
        <strain evidence="7">NCAIM Y.01608</strain>
    </source>
</reference>
<organism evidence="7 8">
    <name type="scientific">Ogataea polymorpha</name>
    <dbReference type="NCBI Taxonomy" id="460523"/>
    <lineage>
        <taxon>Eukaryota</taxon>
        <taxon>Fungi</taxon>
        <taxon>Dikarya</taxon>
        <taxon>Ascomycota</taxon>
        <taxon>Saccharomycotina</taxon>
        <taxon>Pichiomycetes</taxon>
        <taxon>Pichiales</taxon>
        <taxon>Pichiaceae</taxon>
        <taxon>Ogataea</taxon>
    </lineage>
</organism>
<evidence type="ECO:0000259" key="6">
    <source>
        <dbReference type="Pfam" id="PF20652"/>
    </source>
</evidence>
<dbReference type="Pfam" id="PF04048">
    <property type="entry name" value="Sec8_N"/>
    <property type="match status" value="1"/>
</dbReference>
<evidence type="ECO:0000256" key="2">
    <source>
        <dbReference type="ARBA" id="ARBA00022483"/>
    </source>
</evidence>
<feature type="domain" description="Exocyst complex component Sec8 middle helical bundle" evidence="6">
    <location>
        <begin position="267"/>
        <end position="499"/>
    </location>
</feature>
<evidence type="ECO:0000256" key="4">
    <source>
        <dbReference type="RuleBase" id="RU367079"/>
    </source>
</evidence>
<dbReference type="PANTHER" id="PTHR14146">
    <property type="entry name" value="EXOCYST COMPLEX COMPONENT 4"/>
    <property type="match status" value="1"/>
</dbReference>
<sequence length="938" mass="107085">MDASLDELESCLRHIEQEWPELMSDSCNPLEVVMPLLDSSSIGMAHKQPQFLELKDTFNKILKHAVNEHFEAFNDSIGSYGITVETILESQSNLERVRSELATASSLMSSPSEVLKELNHRQKQSGDIIDILEKISEVKENLDQIDSYNAEKNFKSAQELINTTSKLAEQYGLWQIDALSGLEQTLTSQSQTLFDALLEEINGLIYFKIDGSRRTVYDEHVKSRLIKMSTSDIDDVSRAINDPLYEFIQSLTENTDEGVAPGKDVHTFQLIRDYLMVTHDLGRLDEALAVLAERALDEMRLMINRSSEEVRIKYPEQMELSKTTDFDIFDFSLFNNMSGTILQELFSLLFKRCLSLLQSHRAIWEISKINGFSYDFQQVWSALEKLLSSVLVSYLVDESLLDNVENASKLDDSLPYARLPRDYIANRSQPIIQFAKLSLDDKLFSTGNVQGVLNDLFSGQLDAVKEEKGSFFIENEHTTKRDVLVAPNIFNMSVIIEDLLFFVGGASHAFPQEDGKKVLQFFNKFMDVIFITQLENTLTYQFERTLETGLSFQRFFSHLFQVFSTSMYYRKPYVHVILRIMSKMVAKYQSLFDECVPHDLTGARSSLVSYWLNDSHLSNITLSILAGELQLIPEEISVQLKDGGKLFKLAALQPNPRYEALAKLLKSLEATLDWLPKVKREVEPVSETVSSMTVLKANWQFMDRGSISTVENTSQTLFLALSADAITKFDEIIASLRAITSRIKLFIRYTVQSTAVWHVTSMLDKTNWMPDSETDEISVDLNTLNKKMASVSNILDSIVGSDQKQRILCGIPSFIDHLIVSESKRIIKMNQYGVRQLFLNVRVAQSMLRNVMEDPELVYFRKTKAYFDMFSSSEQGILDRIHQDSTNMFNLEDYKNLIRLVFSESLHKSMSSRSTGSYSASKRYADCIHKLEAKFNQS</sequence>
<comment type="caution">
    <text evidence="7">The sequence shown here is derived from an EMBL/GenBank/DDBJ whole genome shotgun (WGS) entry which is preliminary data.</text>
</comment>
<protein>
    <recommendedName>
        <fullName evidence="4">Exocyst complex component Sec8</fullName>
    </recommendedName>
</protein>
<name>A0A9P8TFX3_9ASCO</name>
<evidence type="ECO:0000256" key="1">
    <source>
        <dbReference type="ARBA" id="ARBA00022448"/>
    </source>
</evidence>
<dbReference type="GO" id="GO:0006904">
    <property type="term" value="P:vesicle docking involved in exocytosis"/>
    <property type="evidence" value="ECO:0007669"/>
    <property type="project" value="InterPro"/>
</dbReference>
<dbReference type="EMBL" id="JAEUBD010000108">
    <property type="protein sequence ID" value="KAH3677416.1"/>
    <property type="molecule type" value="Genomic_DNA"/>
</dbReference>
<evidence type="ECO:0000259" key="5">
    <source>
        <dbReference type="Pfam" id="PF04048"/>
    </source>
</evidence>
<dbReference type="InterPro" id="IPR007191">
    <property type="entry name" value="Sec8_exocyst_N"/>
</dbReference>
<dbReference type="GO" id="GO:0015031">
    <property type="term" value="P:protein transport"/>
    <property type="evidence" value="ECO:0007669"/>
    <property type="project" value="UniProtKB-KW"/>
</dbReference>
<dbReference type="Proteomes" id="UP000788993">
    <property type="component" value="Unassembled WGS sequence"/>
</dbReference>
<dbReference type="GO" id="GO:0090522">
    <property type="term" value="P:vesicle tethering involved in exocytosis"/>
    <property type="evidence" value="ECO:0007669"/>
    <property type="project" value="UniProtKB-UniRule"/>
</dbReference>
<keyword evidence="3 4" id="KW-0653">Protein transport</keyword>
<keyword evidence="2 4" id="KW-0268">Exocytosis</keyword>
<dbReference type="GO" id="GO:0006893">
    <property type="term" value="P:Golgi to plasma membrane transport"/>
    <property type="evidence" value="ECO:0007669"/>
    <property type="project" value="TreeGrafter"/>
</dbReference>
<dbReference type="AlphaFoldDB" id="A0A9P8TFX3"/>
<keyword evidence="1 4" id="KW-0813">Transport</keyword>
<dbReference type="InterPro" id="IPR039682">
    <property type="entry name" value="Sec8/EXOC4"/>
</dbReference>
<gene>
    <name evidence="7" type="ORF">OGATHE_000890</name>
</gene>
<dbReference type="Pfam" id="PF20652">
    <property type="entry name" value="Sec8_C"/>
    <property type="match status" value="1"/>
</dbReference>
<keyword evidence="8" id="KW-1185">Reference proteome</keyword>
<proteinExistence type="inferred from homology"/>
<feature type="domain" description="Exocyst complex component Sec8 N-terminal" evidence="5">
    <location>
        <begin position="8"/>
        <end position="147"/>
    </location>
</feature>
<reference evidence="7" key="2">
    <citation type="submission" date="2021-01" db="EMBL/GenBank/DDBJ databases">
        <authorList>
            <person name="Schikora-Tamarit M.A."/>
        </authorList>
    </citation>
    <scope>NUCLEOTIDE SEQUENCE</scope>
    <source>
        <strain evidence="7">NCAIM Y.01608</strain>
    </source>
</reference>
<comment type="function">
    <text evidence="4">Component of the exocyst complex involved in the docking of exocytic vesicles with fusion sites on the plasma membrane.</text>
</comment>
<evidence type="ECO:0000313" key="7">
    <source>
        <dbReference type="EMBL" id="KAH3677416.1"/>
    </source>
</evidence>